<evidence type="ECO:0008006" key="5">
    <source>
        <dbReference type="Google" id="ProtNLM"/>
    </source>
</evidence>
<dbReference type="PROSITE" id="PS50005">
    <property type="entry name" value="TPR"/>
    <property type="match status" value="1"/>
</dbReference>
<keyword evidence="4" id="KW-1185">Reference proteome</keyword>
<protein>
    <recommendedName>
        <fullName evidence="5">Tetratricopeptide repeat protein</fullName>
    </recommendedName>
</protein>
<evidence type="ECO:0000256" key="1">
    <source>
        <dbReference type="PROSITE-ProRule" id="PRU00339"/>
    </source>
</evidence>
<evidence type="ECO:0000313" key="4">
    <source>
        <dbReference type="Proteomes" id="UP000256900"/>
    </source>
</evidence>
<feature type="repeat" description="TPR" evidence="1">
    <location>
        <begin position="471"/>
        <end position="504"/>
    </location>
</feature>
<dbReference type="InterPro" id="IPR019734">
    <property type="entry name" value="TPR_rpt"/>
</dbReference>
<dbReference type="RefSeq" id="WP_165204119.1">
    <property type="nucleotide sequence ID" value="NZ_CP025086.1"/>
</dbReference>
<evidence type="ECO:0000256" key="2">
    <source>
        <dbReference type="SAM" id="MobiDB-lite"/>
    </source>
</evidence>
<evidence type="ECO:0000313" key="3">
    <source>
        <dbReference type="EMBL" id="REF89089.1"/>
    </source>
</evidence>
<dbReference type="InterPro" id="IPR011990">
    <property type="entry name" value="TPR-like_helical_dom_sf"/>
</dbReference>
<dbReference type="SMART" id="SM00028">
    <property type="entry name" value="TPR"/>
    <property type="match status" value="4"/>
</dbReference>
<name>A0A3D9Z6C5_9HYPH</name>
<keyword evidence="1" id="KW-0802">TPR repeat</keyword>
<reference evidence="3 4" key="1">
    <citation type="submission" date="2018-08" db="EMBL/GenBank/DDBJ databases">
        <title>Genomic Encyclopedia of Type Strains, Phase IV (KMG-IV): sequencing the most valuable type-strain genomes for metagenomic binning, comparative biology and taxonomic classification.</title>
        <authorList>
            <person name="Goeker M."/>
        </authorList>
    </citation>
    <scope>NUCLEOTIDE SEQUENCE [LARGE SCALE GENOMIC DNA]</scope>
    <source>
        <strain evidence="3 4">BW863</strain>
    </source>
</reference>
<dbReference type="AlphaFoldDB" id="A0A3D9Z6C5"/>
<dbReference type="PANTHER" id="PTHR12558">
    <property type="entry name" value="CELL DIVISION CYCLE 16,23,27"/>
    <property type="match status" value="1"/>
</dbReference>
<feature type="region of interest" description="Disordered" evidence="2">
    <location>
        <begin position="1"/>
        <end position="29"/>
    </location>
</feature>
<organism evidence="3 4">
    <name type="scientific">Methylovirgula ligni</name>
    <dbReference type="NCBI Taxonomy" id="569860"/>
    <lineage>
        <taxon>Bacteria</taxon>
        <taxon>Pseudomonadati</taxon>
        <taxon>Pseudomonadota</taxon>
        <taxon>Alphaproteobacteria</taxon>
        <taxon>Hyphomicrobiales</taxon>
        <taxon>Beijerinckiaceae</taxon>
        <taxon>Methylovirgula</taxon>
    </lineage>
</organism>
<dbReference type="PANTHER" id="PTHR12558:SF33">
    <property type="entry name" value="BLL7664 PROTEIN"/>
    <property type="match status" value="1"/>
</dbReference>
<feature type="compositionally biased region" description="Basic and acidic residues" evidence="2">
    <location>
        <begin position="10"/>
        <end position="21"/>
    </location>
</feature>
<gene>
    <name evidence="3" type="ORF">DES32_0303</name>
</gene>
<proteinExistence type="predicted"/>
<comment type="caution">
    <text evidence="3">The sequence shown here is derived from an EMBL/GenBank/DDBJ whole genome shotgun (WGS) entry which is preliminary data.</text>
</comment>
<dbReference type="Proteomes" id="UP000256900">
    <property type="component" value="Unassembled WGS sequence"/>
</dbReference>
<sequence length="560" mass="61793">MARKRLSTPLKERSAKAKETRPVGASQIDPRSEALQSLANARSAFGKGDLRVALDEVALAIASNPALTEAHQLRLKLGSRLDEADRLALARHLLTEPESYENVAWAADTFRRFKQLDDALAAWRKALVLRPNDLDALLGAAAISLKLRLYADASNCAAKAIGHDGTNAQALFIRAEALSKLKITDEAEAAIGRLSDIDPSAASRFVPFLVSSKKWETAARVVSRSEGDLEPELVSTIVHGLNRNIKTAHEQNELEREGRAWAALISLEKDNERAKAKLQKVTSALIKQGGNIMVAGDAAAGIALLETARNIDPVHPGLLRKLAIAYEKSDDIDKAASCWVLIGRLTRDPDAWFRVVRLVKKMPPQTSQLGTLHDAIEYVGEDEVLKSAGKSISRKLVRQARELVDAGQIEQAAPIAQGLRKWNFDPDALHAIEARIRRSLREKIRDDAGLHVDERSAAFAKILHDLEPANKRALKLLGRYQADKRNFSTAAEYYGRLAALQPDSEATWKRLARYAGHNADGREQVVKVADEVLARIPDHVIAMRFRDQARETLHHFGIQK</sequence>
<dbReference type="SUPFAM" id="SSF48452">
    <property type="entry name" value="TPR-like"/>
    <property type="match status" value="2"/>
</dbReference>
<dbReference type="EMBL" id="QUMO01000001">
    <property type="protein sequence ID" value="REF89089.1"/>
    <property type="molecule type" value="Genomic_DNA"/>
</dbReference>
<accession>A0A3D9Z6C5</accession>
<dbReference type="Gene3D" id="1.25.40.10">
    <property type="entry name" value="Tetratricopeptide repeat domain"/>
    <property type="match status" value="2"/>
</dbReference>